<organism evidence="4 5">
    <name type="scientific">Novosphingobium decolorationis</name>
    <dbReference type="NCBI Taxonomy" id="2698673"/>
    <lineage>
        <taxon>Bacteria</taxon>
        <taxon>Pseudomonadati</taxon>
        <taxon>Pseudomonadota</taxon>
        <taxon>Alphaproteobacteria</taxon>
        <taxon>Sphingomonadales</taxon>
        <taxon>Sphingomonadaceae</taxon>
        <taxon>Novosphingobium</taxon>
    </lineage>
</organism>
<keyword evidence="2" id="KW-0288">FMN</keyword>
<dbReference type="Proteomes" id="UP000677126">
    <property type="component" value="Chromosome"/>
</dbReference>
<dbReference type="InterPro" id="IPR005025">
    <property type="entry name" value="FMN_Rdtase-like_dom"/>
</dbReference>
<evidence type="ECO:0000256" key="1">
    <source>
        <dbReference type="ARBA" id="ARBA00022630"/>
    </source>
</evidence>
<evidence type="ECO:0000313" key="4">
    <source>
        <dbReference type="EMBL" id="QVM82458.1"/>
    </source>
</evidence>
<protein>
    <submittedName>
        <fullName evidence="4">Flavodoxin family protein</fullName>
    </submittedName>
</protein>
<dbReference type="PROSITE" id="PS50902">
    <property type="entry name" value="FLAVODOXIN_LIKE"/>
    <property type="match status" value="1"/>
</dbReference>
<sequence length="164" mass="17402">MSHLAIIWHSRTGAARALSQALEEGALRAGDGAAVRRIRARDVTTEDIVEAGAYVFVCPENLASMTGEMKEMFDQAYYPVLGRIEGRGYATVIAAGSDGHGAQAQIERIATGWRLKRVAEGMIVNLGAQTPEEILAPKTVPQASLAACREMGEALATGLAMGVF</sequence>
<evidence type="ECO:0000256" key="2">
    <source>
        <dbReference type="ARBA" id="ARBA00022643"/>
    </source>
</evidence>
<accession>A0ABX8E059</accession>
<dbReference type="Pfam" id="PF03358">
    <property type="entry name" value="FMN_red"/>
    <property type="match status" value="1"/>
</dbReference>
<proteinExistence type="predicted"/>
<dbReference type="EMBL" id="CP054856">
    <property type="protein sequence ID" value="QVM82458.1"/>
    <property type="molecule type" value="Genomic_DNA"/>
</dbReference>
<keyword evidence="5" id="KW-1185">Reference proteome</keyword>
<dbReference type="InterPro" id="IPR008254">
    <property type="entry name" value="Flavodoxin/NO_synth"/>
</dbReference>
<evidence type="ECO:0000313" key="5">
    <source>
        <dbReference type="Proteomes" id="UP000677126"/>
    </source>
</evidence>
<dbReference type="InterPro" id="IPR029039">
    <property type="entry name" value="Flavoprotein-like_sf"/>
</dbReference>
<dbReference type="RefSeq" id="WP_213501599.1">
    <property type="nucleotide sequence ID" value="NZ_CP054856.1"/>
</dbReference>
<gene>
    <name evidence="4" type="ORF">HT578_00965</name>
</gene>
<evidence type="ECO:0000259" key="3">
    <source>
        <dbReference type="PROSITE" id="PS50902"/>
    </source>
</evidence>
<keyword evidence="1" id="KW-0285">Flavoprotein</keyword>
<name>A0ABX8E059_9SPHN</name>
<dbReference type="Gene3D" id="3.40.50.360">
    <property type="match status" value="1"/>
</dbReference>
<dbReference type="SUPFAM" id="SSF52218">
    <property type="entry name" value="Flavoproteins"/>
    <property type="match status" value="1"/>
</dbReference>
<reference evidence="4 5" key="1">
    <citation type="journal article" date="2021" name="Int. J. Syst. Evol. Microbiol.">
        <title>Novosphingobium decolorationis sp. nov., an aniline blue-decolourizing bacterium isolated from East Pacific sediment.</title>
        <authorList>
            <person name="Chen X."/>
            <person name="Dong B."/>
            <person name="Chen T."/>
            <person name="Ren N."/>
            <person name="Wang J."/>
            <person name="Xu Y."/>
            <person name="Yang J."/>
            <person name="Zhu S."/>
            <person name="Chen J."/>
        </authorList>
    </citation>
    <scope>NUCLEOTIDE SEQUENCE [LARGE SCALE GENOMIC DNA]</scope>
    <source>
        <strain evidence="4 5">502str22</strain>
    </source>
</reference>
<feature type="domain" description="Flavodoxin-like" evidence="3">
    <location>
        <begin position="4"/>
        <end position="164"/>
    </location>
</feature>